<gene>
    <name evidence="1" type="ORF">OBE_03207</name>
</gene>
<protein>
    <submittedName>
        <fullName evidence="1">Uncharacterized protein</fullName>
    </submittedName>
</protein>
<evidence type="ECO:0000313" key="1">
    <source>
        <dbReference type="EMBL" id="EKC71813.1"/>
    </source>
</evidence>
<name>K1TQ24_9ZZZZ</name>
<reference evidence="1" key="1">
    <citation type="journal article" date="2013" name="Environ. Microbiol.">
        <title>Microbiota from the distal guts of lean and obese adolescents exhibit partial functional redundancy besides clear differences in community structure.</title>
        <authorList>
            <person name="Ferrer M."/>
            <person name="Ruiz A."/>
            <person name="Lanza F."/>
            <person name="Haange S.B."/>
            <person name="Oberbach A."/>
            <person name="Till H."/>
            <person name="Bargiela R."/>
            <person name="Campoy C."/>
            <person name="Segura M.T."/>
            <person name="Richter M."/>
            <person name="von Bergen M."/>
            <person name="Seifert J."/>
            <person name="Suarez A."/>
        </authorList>
    </citation>
    <scope>NUCLEOTIDE SEQUENCE</scope>
</reference>
<organism evidence="1">
    <name type="scientific">human gut metagenome</name>
    <dbReference type="NCBI Taxonomy" id="408170"/>
    <lineage>
        <taxon>unclassified sequences</taxon>
        <taxon>metagenomes</taxon>
        <taxon>organismal metagenomes</taxon>
    </lineage>
</organism>
<dbReference type="AlphaFoldDB" id="K1TQ24"/>
<accession>K1TQ24</accession>
<feature type="non-terminal residue" evidence="1">
    <location>
        <position position="1"/>
    </location>
</feature>
<dbReference type="EMBL" id="AJWZ01002129">
    <property type="protein sequence ID" value="EKC71813.1"/>
    <property type="molecule type" value="Genomic_DNA"/>
</dbReference>
<proteinExistence type="predicted"/>
<sequence>SFWQIRDLSGYESVYGVIMNGRNKYLNTSLGIVNEENATLLPVKHVKSISGALEKNPNEGFFILYYYGMSFKGLDDVGVPEPLFCDLAFSQALYCRQWTESGFGYVSQDYPFCMVNQACFLSR</sequence>
<comment type="caution">
    <text evidence="1">The sequence shown here is derived from an EMBL/GenBank/DDBJ whole genome shotgun (WGS) entry which is preliminary data.</text>
</comment>